<dbReference type="GO" id="GO:0042709">
    <property type="term" value="C:succinate-CoA ligase complex"/>
    <property type="evidence" value="ECO:0007669"/>
    <property type="project" value="TreeGrafter"/>
</dbReference>
<dbReference type="GO" id="GO:0006104">
    <property type="term" value="P:succinyl-CoA metabolic process"/>
    <property type="evidence" value="ECO:0007669"/>
    <property type="project" value="TreeGrafter"/>
</dbReference>
<evidence type="ECO:0000256" key="3">
    <source>
        <dbReference type="ARBA" id="ARBA00022840"/>
    </source>
</evidence>
<protein>
    <submittedName>
        <fullName evidence="5">Succinyl-CoA synthetase-like protein</fullName>
    </submittedName>
</protein>
<evidence type="ECO:0000256" key="2">
    <source>
        <dbReference type="ARBA" id="ARBA00022741"/>
    </source>
</evidence>
<evidence type="ECO:0000313" key="6">
    <source>
        <dbReference type="Proteomes" id="UP000720189"/>
    </source>
</evidence>
<keyword evidence="3" id="KW-0067">ATP-binding</keyword>
<comment type="caution">
    <text evidence="5">The sequence shown here is derived from an EMBL/GenBank/DDBJ whole genome shotgun (WGS) entry which is preliminary data.</text>
</comment>
<dbReference type="GO" id="GO:0005524">
    <property type="term" value="F:ATP binding"/>
    <property type="evidence" value="ECO:0007669"/>
    <property type="project" value="UniProtKB-KW"/>
</dbReference>
<keyword evidence="1" id="KW-0816">Tricarboxylic acid cycle</keyword>
<dbReference type="Pfam" id="PF00549">
    <property type="entry name" value="Ligase_CoA"/>
    <property type="match status" value="1"/>
</dbReference>
<dbReference type="Proteomes" id="UP000720189">
    <property type="component" value="Unassembled WGS sequence"/>
</dbReference>
<feature type="non-terminal residue" evidence="5">
    <location>
        <position position="321"/>
    </location>
</feature>
<sequence length="321" mass="35870">TKLLLRYVRETTRQKDHRDLTIPLFMEKVVEHEEKWRLTMAVDRERYRPVIKIRDTKDPKGLPTVLYERAFQEVFEFSLSTGITEELLTDISQSFQLSKDSKDSLAGVIRGLFKIFSEKDALSLETDLLFLKDGAFICNNSDFFFDDAARERQRKLFYLRDKKQEIPEEVQAEKHGLVYVHMNGNIGNVVNGAGLAMATNDAISLYGGSSANFLDAGGQATKETMLQAFKIIMSDKRVKAILVNIYGGIARCDMIAESIIAAASELGPLRVPMVVRLQGTNSEAGLKLLKDATLDIHVEADFGKAAKEAVRLADEGAKAES</sequence>
<dbReference type="SUPFAM" id="SSF52210">
    <property type="entry name" value="Succinyl-CoA synthetase domains"/>
    <property type="match status" value="1"/>
</dbReference>
<evidence type="ECO:0000259" key="4">
    <source>
        <dbReference type="Pfam" id="PF00549"/>
    </source>
</evidence>
<evidence type="ECO:0000313" key="5">
    <source>
        <dbReference type="EMBL" id="KAH7253534.1"/>
    </source>
</evidence>
<keyword evidence="6" id="KW-1185">Reference proteome</keyword>
<dbReference type="InterPro" id="IPR016102">
    <property type="entry name" value="Succinyl-CoA_synth-like"/>
</dbReference>
<dbReference type="InterPro" id="IPR005811">
    <property type="entry name" value="SUCC_ACL_C"/>
</dbReference>
<dbReference type="FunFam" id="3.40.50.261:FF:000001">
    <property type="entry name" value="Succinate--CoA ligase [ADP-forming] subunit beta"/>
    <property type="match status" value="1"/>
</dbReference>
<dbReference type="PANTHER" id="PTHR11815">
    <property type="entry name" value="SUCCINYL-COA SYNTHETASE BETA CHAIN"/>
    <property type="match status" value="1"/>
</dbReference>
<feature type="domain" description="ATP-citrate synthase/succinyl-CoA ligase C-terminal" evidence="4">
    <location>
        <begin position="189"/>
        <end position="301"/>
    </location>
</feature>
<keyword evidence="2" id="KW-0547">Nucleotide-binding</keyword>
<dbReference type="PROSITE" id="PS01217">
    <property type="entry name" value="SUCCINYL_COA_LIG_3"/>
    <property type="match status" value="1"/>
</dbReference>
<dbReference type="GeneID" id="70217484"/>
<dbReference type="SUPFAM" id="SSF56059">
    <property type="entry name" value="Glutathione synthetase ATP-binding domain-like"/>
    <property type="match status" value="1"/>
</dbReference>
<dbReference type="GO" id="GO:0005739">
    <property type="term" value="C:mitochondrion"/>
    <property type="evidence" value="ECO:0007669"/>
    <property type="project" value="TreeGrafter"/>
</dbReference>
<accession>A0A9P9H9C3</accession>
<organism evidence="5 6">
    <name type="scientific">Fusarium redolens</name>
    <dbReference type="NCBI Taxonomy" id="48865"/>
    <lineage>
        <taxon>Eukaryota</taxon>
        <taxon>Fungi</taxon>
        <taxon>Dikarya</taxon>
        <taxon>Ascomycota</taxon>
        <taxon>Pezizomycotina</taxon>
        <taxon>Sordariomycetes</taxon>
        <taxon>Hypocreomycetidae</taxon>
        <taxon>Hypocreales</taxon>
        <taxon>Nectriaceae</taxon>
        <taxon>Fusarium</taxon>
        <taxon>Fusarium redolens species complex</taxon>
    </lineage>
</organism>
<name>A0A9P9H9C3_FUSRE</name>
<dbReference type="AlphaFoldDB" id="A0A9P9H9C3"/>
<dbReference type="Gene3D" id="3.40.50.261">
    <property type="entry name" value="Succinyl-CoA synthetase domains"/>
    <property type="match status" value="1"/>
</dbReference>
<dbReference type="EMBL" id="JAGMUX010000007">
    <property type="protein sequence ID" value="KAH7253534.1"/>
    <property type="molecule type" value="Genomic_DNA"/>
</dbReference>
<dbReference type="Gene3D" id="3.30.470.20">
    <property type="entry name" value="ATP-grasp fold, B domain"/>
    <property type="match status" value="1"/>
</dbReference>
<reference evidence="5" key="1">
    <citation type="journal article" date="2021" name="Nat. Commun.">
        <title>Genetic determinants of endophytism in the Arabidopsis root mycobiome.</title>
        <authorList>
            <person name="Mesny F."/>
            <person name="Miyauchi S."/>
            <person name="Thiergart T."/>
            <person name="Pickel B."/>
            <person name="Atanasova L."/>
            <person name="Karlsson M."/>
            <person name="Huettel B."/>
            <person name="Barry K.W."/>
            <person name="Haridas S."/>
            <person name="Chen C."/>
            <person name="Bauer D."/>
            <person name="Andreopoulos W."/>
            <person name="Pangilinan J."/>
            <person name="LaButti K."/>
            <person name="Riley R."/>
            <person name="Lipzen A."/>
            <person name="Clum A."/>
            <person name="Drula E."/>
            <person name="Henrissat B."/>
            <person name="Kohler A."/>
            <person name="Grigoriev I.V."/>
            <person name="Martin F.M."/>
            <person name="Hacquard S."/>
        </authorList>
    </citation>
    <scope>NUCLEOTIDE SEQUENCE</scope>
    <source>
        <strain evidence="5">MPI-CAGE-AT-0023</strain>
    </source>
</reference>
<proteinExistence type="predicted"/>
<dbReference type="PANTHER" id="PTHR11815:SF1">
    <property type="entry name" value="SUCCINATE--COA LIGASE [ADP-FORMING] SUBUNIT BETA, MITOCHONDRIAL"/>
    <property type="match status" value="1"/>
</dbReference>
<dbReference type="OrthoDB" id="1664372at2759"/>
<dbReference type="InterPro" id="IPR017866">
    <property type="entry name" value="Succ-CoA_synthase_bsu_CS"/>
</dbReference>
<dbReference type="GO" id="GO:0006099">
    <property type="term" value="P:tricarboxylic acid cycle"/>
    <property type="evidence" value="ECO:0007669"/>
    <property type="project" value="UniProtKB-KW"/>
</dbReference>
<dbReference type="GO" id="GO:0004775">
    <property type="term" value="F:succinate-CoA ligase (ADP-forming) activity"/>
    <property type="evidence" value="ECO:0007669"/>
    <property type="project" value="TreeGrafter"/>
</dbReference>
<evidence type="ECO:0000256" key="1">
    <source>
        <dbReference type="ARBA" id="ARBA00022532"/>
    </source>
</evidence>
<dbReference type="RefSeq" id="XP_046049781.1">
    <property type="nucleotide sequence ID" value="XM_046187530.1"/>
</dbReference>
<gene>
    <name evidence="5" type="ORF">BKA55DRAFT_509529</name>
</gene>